<sequence>MPRKKDTKIVDLSEPDDGEIDAAKMQKFLTVMMRLLLNLAHRQQQIESVELEAFIMSSGLQPAVKARGRVRARIRATEDSRANNKKQQSDEKIKQMGTISAACYAGVFEGLQDEGNAVGQAKLAVAEMGEVAPLASGRLNMAPVLDSLTQAGADDKQGMAPMGHFERFVHTGLHELDGLEQLREELRAASAGGEEAQRRLQEERLGLEERLSASAAEVAALEERLAREAAEAQRRLDEASGQGADAIAAERRAREEALEEARAQQEPRPGGAPRGPRQRAGGAARRPRGGGRGIAPPAVGAGRGGLHPAAGEGAGGAAAPRQVA</sequence>
<protein>
    <submittedName>
        <fullName evidence="2">Uncharacterized protein</fullName>
    </submittedName>
</protein>
<gene>
    <name evidence="2" type="ORF">PCOR1329_LOCUS73503</name>
</gene>
<feature type="compositionally biased region" description="Basic and acidic residues" evidence="1">
    <location>
        <begin position="248"/>
        <end position="265"/>
    </location>
</feature>
<evidence type="ECO:0000313" key="2">
    <source>
        <dbReference type="EMBL" id="CAK0894464.1"/>
    </source>
</evidence>
<evidence type="ECO:0000313" key="3">
    <source>
        <dbReference type="Proteomes" id="UP001189429"/>
    </source>
</evidence>
<organism evidence="2 3">
    <name type="scientific">Prorocentrum cordatum</name>
    <dbReference type="NCBI Taxonomy" id="2364126"/>
    <lineage>
        <taxon>Eukaryota</taxon>
        <taxon>Sar</taxon>
        <taxon>Alveolata</taxon>
        <taxon>Dinophyceae</taxon>
        <taxon>Prorocentrales</taxon>
        <taxon>Prorocentraceae</taxon>
        <taxon>Prorocentrum</taxon>
    </lineage>
</organism>
<feature type="compositionally biased region" description="Low complexity" evidence="1">
    <location>
        <begin position="266"/>
        <end position="284"/>
    </location>
</feature>
<evidence type="ECO:0000256" key="1">
    <source>
        <dbReference type="SAM" id="MobiDB-lite"/>
    </source>
</evidence>
<dbReference type="EMBL" id="CAUYUJ010019902">
    <property type="protein sequence ID" value="CAK0894464.1"/>
    <property type="molecule type" value="Genomic_DNA"/>
</dbReference>
<feature type="compositionally biased region" description="Low complexity" evidence="1">
    <location>
        <begin position="294"/>
        <end position="311"/>
    </location>
</feature>
<comment type="caution">
    <text evidence="2">The sequence shown here is derived from an EMBL/GenBank/DDBJ whole genome shotgun (WGS) entry which is preliminary data.</text>
</comment>
<name>A0ABN9X5A5_9DINO</name>
<reference evidence="2" key="1">
    <citation type="submission" date="2023-10" db="EMBL/GenBank/DDBJ databases">
        <authorList>
            <person name="Chen Y."/>
            <person name="Shah S."/>
            <person name="Dougan E. K."/>
            <person name="Thang M."/>
            <person name="Chan C."/>
        </authorList>
    </citation>
    <scope>NUCLEOTIDE SEQUENCE [LARGE SCALE GENOMIC DNA]</scope>
</reference>
<accession>A0ABN9X5A5</accession>
<dbReference type="Proteomes" id="UP001189429">
    <property type="component" value="Unassembled WGS sequence"/>
</dbReference>
<feature type="region of interest" description="Disordered" evidence="1">
    <location>
        <begin position="232"/>
        <end position="324"/>
    </location>
</feature>
<proteinExistence type="predicted"/>
<keyword evidence="3" id="KW-1185">Reference proteome</keyword>